<dbReference type="Gene3D" id="3.30.700.10">
    <property type="entry name" value="Glycoprotein, Type 4 Pilin"/>
    <property type="match status" value="1"/>
</dbReference>
<reference evidence="2" key="1">
    <citation type="submission" date="2016-10" db="EMBL/GenBank/DDBJ databases">
        <authorList>
            <person name="de Groot N.N."/>
        </authorList>
    </citation>
    <scope>NUCLEOTIDE SEQUENCE</scope>
</reference>
<protein>
    <submittedName>
        <fullName evidence="2">Type II secretion envelope pseudopilin protein (PulG,guides folded protein to PulD in outer membrane)</fullName>
    </submittedName>
</protein>
<dbReference type="AlphaFoldDB" id="A0A1W1B9V9"/>
<keyword evidence="1" id="KW-0472">Membrane</keyword>
<feature type="transmembrane region" description="Helical" evidence="1">
    <location>
        <begin position="12"/>
        <end position="34"/>
    </location>
</feature>
<proteinExistence type="predicted"/>
<keyword evidence="1" id="KW-0812">Transmembrane</keyword>
<dbReference type="SUPFAM" id="SSF54523">
    <property type="entry name" value="Pili subunits"/>
    <property type="match status" value="1"/>
</dbReference>
<dbReference type="NCBIfam" id="TIGR02532">
    <property type="entry name" value="IV_pilin_GFxxxE"/>
    <property type="match status" value="1"/>
</dbReference>
<name>A0A1W1B9V9_9ZZZZ</name>
<dbReference type="InterPro" id="IPR045584">
    <property type="entry name" value="Pilin-like"/>
</dbReference>
<accession>A0A1W1B9V9</accession>
<dbReference type="EMBL" id="FPHF01000005">
    <property type="protein sequence ID" value="SFV50208.1"/>
    <property type="molecule type" value="Genomic_DNA"/>
</dbReference>
<evidence type="ECO:0000256" key="1">
    <source>
        <dbReference type="SAM" id="Phobius"/>
    </source>
</evidence>
<keyword evidence="1" id="KW-1133">Transmembrane helix</keyword>
<organism evidence="2">
    <name type="scientific">hydrothermal vent metagenome</name>
    <dbReference type="NCBI Taxonomy" id="652676"/>
    <lineage>
        <taxon>unclassified sequences</taxon>
        <taxon>metagenomes</taxon>
        <taxon>ecological metagenomes</taxon>
    </lineage>
</organism>
<gene>
    <name evidence="2" type="ORF">MNB_SM-4-632</name>
</gene>
<sequence>MKNVPQGHSLHSAFTMIELIFVIVILGVLSAIAIPKFASTKNMADISSARADVAVIRSAILTERQSQLIKGKNSYIGKLSSSTTTLFTGDTTQDPDRTLLTYGIIAGSSSTVAGKWTADGNTGLLYNFRADTISVLFTYDVGEGTFNCDRDDGDSGDICKKIVD</sequence>
<dbReference type="InterPro" id="IPR012902">
    <property type="entry name" value="N_methyl_site"/>
</dbReference>
<evidence type="ECO:0000313" key="2">
    <source>
        <dbReference type="EMBL" id="SFV50208.1"/>
    </source>
</evidence>